<evidence type="ECO:0008006" key="3">
    <source>
        <dbReference type="Google" id="ProtNLM"/>
    </source>
</evidence>
<name>A0ABU1AN20_9BACT</name>
<organism evidence="1 2">
    <name type="scientific">Thalassobacterium sedimentorum</name>
    <dbReference type="NCBI Taxonomy" id="3041258"/>
    <lineage>
        <taxon>Bacteria</taxon>
        <taxon>Pseudomonadati</taxon>
        <taxon>Verrucomicrobiota</taxon>
        <taxon>Opitutia</taxon>
        <taxon>Puniceicoccales</taxon>
        <taxon>Coraliomargaritaceae</taxon>
        <taxon>Thalassobacterium</taxon>
    </lineage>
</organism>
<comment type="caution">
    <text evidence="1">The sequence shown here is derived from an EMBL/GenBank/DDBJ whole genome shotgun (WGS) entry which is preliminary data.</text>
</comment>
<accession>A0ABU1AN20</accession>
<proteinExistence type="predicted"/>
<dbReference type="RefSeq" id="WP_308986542.1">
    <property type="nucleotide sequence ID" value="NZ_JARXIC010000046.1"/>
</dbReference>
<evidence type="ECO:0000313" key="1">
    <source>
        <dbReference type="EMBL" id="MDQ8196102.1"/>
    </source>
</evidence>
<gene>
    <name evidence="1" type="ORF">QEH59_16830</name>
</gene>
<keyword evidence="2" id="KW-1185">Reference proteome</keyword>
<reference evidence="1 2" key="1">
    <citation type="submission" date="2023-04" db="EMBL/GenBank/DDBJ databases">
        <title>A novel bacteria isolated from coastal sediment.</title>
        <authorList>
            <person name="Liu X.-J."/>
            <person name="Du Z.-J."/>
        </authorList>
    </citation>
    <scope>NUCLEOTIDE SEQUENCE [LARGE SCALE GENOMIC DNA]</scope>
    <source>
        <strain evidence="1 2">SDUM461004</strain>
    </source>
</reference>
<protein>
    <recommendedName>
        <fullName evidence="3">DUF4397 domain-containing protein</fullName>
    </recommendedName>
</protein>
<sequence>MLLALCVKGQEASDEPVIQATLTGIALERRVSDLYLRNGKEYQQINFYPGVRSASVAYEGPREISLFTKGKNVEGETTWVPVASTLLQGFASDYLLFVSRNSTSSPVKMLALPEDLADFKTGSYRFVNLTEKNIALKLGEERASIRPLNFADVSSSFKHGTSYESLLVELPEGDASPQLIYSTSLYYNERVRMLYLISPVEGTSKVKLTGIPQQ</sequence>
<dbReference type="EMBL" id="JARXIC010000046">
    <property type="protein sequence ID" value="MDQ8196102.1"/>
    <property type="molecule type" value="Genomic_DNA"/>
</dbReference>
<evidence type="ECO:0000313" key="2">
    <source>
        <dbReference type="Proteomes" id="UP001243717"/>
    </source>
</evidence>
<dbReference type="Proteomes" id="UP001243717">
    <property type="component" value="Unassembled WGS sequence"/>
</dbReference>